<evidence type="ECO:0000313" key="2">
    <source>
        <dbReference type="EMBL" id="MFC7189829.1"/>
    </source>
</evidence>
<dbReference type="InterPro" id="IPR039564">
    <property type="entry name" value="Peptidase_C39-like"/>
</dbReference>
<dbReference type="EMBL" id="JBHTAX010000001">
    <property type="protein sequence ID" value="MFC7189829.1"/>
    <property type="molecule type" value="Genomic_DNA"/>
</dbReference>
<protein>
    <submittedName>
        <fullName evidence="2">C39 family peptidase</fullName>
    </submittedName>
</protein>
<dbReference type="AlphaFoldDB" id="A0ABD5YPA0"/>
<sequence length="415" mass="45459">MALGAVGGIASLSSRRSAGGTARQNERISVQRWSSPRDFAAGRFQGTRPGRGESLTIAHPVGQREYTDPHGYGTKTWQYGRWISPRHRVGFGAKQLIASWAVDAPKDTWVQIEMRGTTTSGERTGWYVMGRWATTDVDIHRTSVPDQGDEHGWVAIDTFKAADGIMLGSYQMRVTLYQLPNNDHTPVLRSISAMTSHLPQQDHVDPSPLGGAAGTVLDVPQYSQEIHKGEYPQWDGGGEAWCSPTSTAMICSYWGRGPTEEQMSWVDPEYKDPQVDFAARGTYDYSYDGAGNWPFNVAYASQFGLDGFVTRLHSLNELEQYIKAGIPIITSQSFEEDELPGAGYGTNGHLMAVVGFTEDGDVVANDPASPTNDAVRRVYPRGAFENVWQRTSSTGGIAYIIYPPGHALPDAASED</sequence>
<feature type="domain" description="Peptidase C39-like" evidence="1">
    <location>
        <begin position="218"/>
        <end position="368"/>
    </location>
</feature>
<accession>A0ABD5YPA0</accession>
<reference evidence="2 3" key="1">
    <citation type="journal article" date="2019" name="Int. J. Syst. Evol. Microbiol.">
        <title>The Global Catalogue of Microorganisms (GCM) 10K type strain sequencing project: providing services to taxonomists for standard genome sequencing and annotation.</title>
        <authorList>
            <consortium name="The Broad Institute Genomics Platform"/>
            <consortium name="The Broad Institute Genome Sequencing Center for Infectious Disease"/>
            <person name="Wu L."/>
            <person name="Ma J."/>
        </authorList>
    </citation>
    <scope>NUCLEOTIDE SEQUENCE [LARGE SCALE GENOMIC DNA]</scope>
    <source>
        <strain evidence="2 3">RDMS1</strain>
    </source>
</reference>
<comment type="caution">
    <text evidence="2">The sequence shown here is derived from an EMBL/GenBank/DDBJ whole genome shotgun (WGS) entry which is preliminary data.</text>
</comment>
<name>A0ABD5YPA0_9EURY</name>
<dbReference type="Gene3D" id="3.90.70.10">
    <property type="entry name" value="Cysteine proteinases"/>
    <property type="match status" value="1"/>
</dbReference>
<gene>
    <name evidence="2" type="ORF">ACFQL7_08130</name>
</gene>
<evidence type="ECO:0000313" key="3">
    <source>
        <dbReference type="Proteomes" id="UP001596417"/>
    </source>
</evidence>
<organism evidence="2 3">
    <name type="scientific">Halocatena marina</name>
    <dbReference type="NCBI Taxonomy" id="2934937"/>
    <lineage>
        <taxon>Archaea</taxon>
        <taxon>Methanobacteriati</taxon>
        <taxon>Methanobacteriota</taxon>
        <taxon>Stenosarchaea group</taxon>
        <taxon>Halobacteria</taxon>
        <taxon>Halobacteriales</taxon>
        <taxon>Natronomonadaceae</taxon>
        <taxon>Halocatena</taxon>
    </lineage>
</organism>
<dbReference type="Proteomes" id="UP001596417">
    <property type="component" value="Unassembled WGS sequence"/>
</dbReference>
<proteinExistence type="predicted"/>
<evidence type="ECO:0000259" key="1">
    <source>
        <dbReference type="Pfam" id="PF13529"/>
    </source>
</evidence>
<dbReference type="GeneID" id="76199390"/>
<dbReference type="CDD" id="cd02549">
    <property type="entry name" value="Peptidase_C39A"/>
    <property type="match status" value="1"/>
</dbReference>
<dbReference type="InterPro" id="IPR039563">
    <property type="entry name" value="Peptidase_C39_single_dom"/>
</dbReference>
<keyword evidence="3" id="KW-1185">Reference proteome</keyword>
<dbReference type="Pfam" id="PF13529">
    <property type="entry name" value="Peptidase_C39_2"/>
    <property type="match status" value="1"/>
</dbReference>
<dbReference type="RefSeq" id="WP_264554744.1">
    <property type="nucleotide sequence ID" value="NZ_CP109979.1"/>
</dbReference>